<dbReference type="InterPro" id="IPR046482">
    <property type="entry name" value="DUF6575"/>
</dbReference>
<dbReference type="EMBL" id="JAZHBO010000002">
    <property type="protein sequence ID" value="MEF2155814.1"/>
    <property type="molecule type" value="Genomic_DNA"/>
</dbReference>
<gene>
    <name evidence="2" type="ORF">V3390_06135</name>
</gene>
<dbReference type="Proteomes" id="UP001356170">
    <property type="component" value="Unassembled WGS sequence"/>
</dbReference>
<keyword evidence="3" id="KW-1185">Reference proteome</keyword>
<dbReference type="RefSeq" id="WP_331703803.1">
    <property type="nucleotide sequence ID" value="NZ_JAZHBO010000002.1"/>
</dbReference>
<name>A0ABU7UZ66_9GAMM</name>
<dbReference type="Pfam" id="PF20215">
    <property type="entry name" value="DUF6575"/>
    <property type="match status" value="1"/>
</dbReference>
<protein>
    <submittedName>
        <fullName evidence="2">DUF6575 domain-containing protein</fullName>
    </submittedName>
</protein>
<organism evidence="2 3">
    <name type="scientific">Aquilutibacter rugosus</name>
    <dbReference type="NCBI Taxonomy" id="3115820"/>
    <lineage>
        <taxon>Bacteria</taxon>
        <taxon>Pseudomonadati</taxon>
        <taxon>Pseudomonadota</taxon>
        <taxon>Gammaproteobacteria</taxon>
        <taxon>Lysobacterales</taxon>
        <taxon>Lysobacteraceae</taxon>
        <taxon>Aquilutibacter</taxon>
    </lineage>
</organism>
<evidence type="ECO:0000313" key="2">
    <source>
        <dbReference type="EMBL" id="MEF2155814.1"/>
    </source>
</evidence>
<evidence type="ECO:0000313" key="3">
    <source>
        <dbReference type="Proteomes" id="UP001356170"/>
    </source>
</evidence>
<proteinExistence type="predicted"/>
<accession>A0ABU7UZ66</accession>
<comment type="caution">
    <text evidence="2">The sequence shown here is derived from an EMBL/GenBank/DDBJ whole genome shotgun (WGS) entry which is preliminary data.</text>
</comment>
<evidence type="ECO:0000259" key="1">
    <source>
        <dbReference type="Pfam" id="PF20215"/>
    </source>
</evidence>
<sequence length="384" mass="42987">MNIQNIKSIIPDLTPVEVFVNYDGPKFYSCHDRAGQLYLAYWIDSEEYFTDWLYIRISATRYGEMKSGRLSPERALKEPEDGTAHFVRFGPDVYEVTDLMAQAIHPDWLPPSDFFLPAIDTELSLAPLPAIQDARASFRNILDVAITQGIRKYEISALALGRLLDGIQNTVFALSPENSNETRKVAESVKMKNELFATAAFASSFGVRLKSNEQMFSNESDAEVALQRLLSLFQLCGDPISVSSGLQEYGILARSRFKHLIDLLDDSQASIRLEWASPTGHGEQARLSLQEIRATSAYLSFKHDVTTAKIEKYGTLVGVNVQTNSFALFADDELYKGTLAEDLKHSSFHVPSRVSATLEATCDIDPLTDRTKWAYVLLSCKEET</sequence>
<reference evidence="2 3" key="1">
    <citation type="submission" date="2024-01" db="EMBL/GenBank/DDBJ databases">
        <title>Novel species of the genus Luteimonas isolated from rivers.</title>
        <authorList>
            <person name="Lu H."/>
        </authorList>
    </citation>
    <scope>NUCLEOTIDE SEQUENCE [LARGE SCALE GENOMIC DNA]</scope>
    <source>
        <strain evidence="2 3">FXH3W</strain>
    </source>
</reference>
<feature type="domain" description="DUF6575" evidence="1">
    <location>
        <begin position="8"/>
        <end position="83"/>
    </location>
</feature>